<organism evidence="1 3">
    <name type="scientific">Yersinia entomophaga</name>
    <dbReference type="NCBI Taxonomy" id="935293"/>
    <lineage>
        <taxon>Bacteria</taxon>
        <taxon>Pseudomonadati</taxon>
        <taxon>Pseudomonadota</taxon>
        <taxon>Gammaproteobacteria</taxon>
        <taxon>Enterobacterales</taxon>
        <taxon>Yersiniaceae</taxon>
        <taxon>Yersinia</taxon>
    </lineage>
</organism>
<protein>
    <submittedName>
        <fullName evidence="1">Uncharacterized protein</fullName>
    </submittedName>
</protein>
<reference evidence="1" key="2">
    <citation type="journal article" date="2024" name="Int. J. Syst. Evol. Microbiol.">
        <title>Lacrimispora brassicae sp. nov. isolated from fermented cabbage, and proposal of Clostridium indicum Gundawar et al. 2019 and Clostridium methoxybenzovorans Mechichi et al. 1999 as heterotypic synonyms of Lacrimispora amygdalina (Parshina et al. 2003) Haas and Blanchard 2020 and Lacrimispora indolis (McClung and McCoy 1957) Haas and Blanchard 2020, respectively.</title>
        <authorList>
            <person name="Kobayashi H."/>
            <person name="Tanizawa Y."/>
            <person name="Sakamoto M."/>
            <person name="Ohkuma M."/>
            <person name="Tohno M."/>
        </authorList>
    </citation>
    <scope>NUCLEOTIDE SEQUENCE</scope>
    <source>
        <strain evidence="1">MH96</strain>
    </source>
</reference>
<dbReference type="Proteomes" id="UP000266744">
    <property type="component" value="Chromosome"/>
</dbReference>
<accession>A0ABN4PL90</accession>
<dbReference type="EMBL" id="CP010029">
    <property type="protein sequence ID" value="ANI28225.1"/>
    <property type="molecule type" value="Genomic_DNA"/>
</dbReference>
<dbReference type="RefSeq" id="WP_064512099.1">
    <property type="nucleotide sequence ID" value="NZ_CP010029.1"/>
</dbReference>
<reference evidence="3" key="1">
    <citation type="journal article" date="2016" name="Toxins">
        <title>The Draft Genome Sequence of the Yersinia entomophaga Entomopathogenic Type Strain MH96T.</title>
        <authorList>
            <person name="Hurst M.R."/>
            <person name="Beattie A."/>
            <person name="Altermann E."/>
            <person name="Moraga R.M."/>
            <person name="Harper L.A."/>
            <person name="Calder J."/>
            <person name="Laugraud A."/>
        </authorList>
    </citation>
    <scope>NUCLEOTIDE SEQUENCE [LARGE SCALE GENOMIC DNA]</scope>
    <source>
        <strain evidence="3">MH96</strain>
    </source>
</reference>
<sequence length="60" mass="6673">MTLSFTVLAGKPDNDDGAYYENIKFCDSADSMEAAQKIVQDNKLYTYPICRIEVTGFKAA</sequence>
<keyword evidence="3" id="KW-1185">Reference proteome</keyword>
<gene>
    <name evidence="1" type="ORF">PL78_00010</name>
    <name evidence="2" type="ORF">PL78_19160</name>
</gene>
<evidence type="ECO:0000313" key="1">
    <source>
        <dbReference type="EMBL" id="ANI28225.1"/>
    </source>
</evidence>
<proteinExistence type="predicted"/>
<evidence type="ECO:0000313" key="2">
    <source>
        <dbReference type="EMBL" id="ANI31933.1"/>
    </source>
</evidence>
<name>A0ABN4PL90_YERET</name>
<dbReference type="EMBL" id="CP010029">
    <property type="protein sequence ID" value="ANI31933.1"/>
    <property type="molecule type" value="Genomic_DNA"/>
</dbReference>
<evidence type="ECO:0000313" key="3">
    <source>
        <dbReference type="Proteomes" id="UP000266744"/>
    </source>
</evidence>